<evidence type="ECO:0000256" key="1">
    <source>
        <dbReference type="ARBA" id="ARBA00008891"/>
    </source>
</evidence>
<dbReference type="Pfam" id="PF01095">
    <property type="entry name" value="Pectinesterase"/>
    <property type="match status" value="1"/>
</dbReference>
<protein>
    <recommendedName>
        <fullName evidence="4">Pectinesterase</fullName>
        <ecNumber evidence="4">3.1.1.11</ecNumber>
    </recommendedName>
</protein>
<dbReference type="GO" id="GO:0042545">
    <property type="term" value="P:cell wall modification"/>
    <property type="evidence" value="ECO:0007669"/>
    <property type="project" value="UniProtKB-UniRule"/>
</dbReference>
<comment type="similarity">
    <text evidence="1">Belongs to the pectinesterase family.</text>
</comment>
<evidence type="ECO:0000313" key="7">
    <source>
        <dbReference type="Proteomes" id="UP000182257"/>
    </source>
</evidence>
<dbReference type="EMBL" id="FNRF01000001">
    <property type="protein sequence ID" value="SDZ99904.1"/>
    <property type="molecule type" value="Genomic_DNA"/>
</dbReference>
<comment type="pathway">
    <text evidence="4">Glycan metabolism; pectin degradation; 2-dehydro-3-deoxy-D-gluconate from pectin: step 1/5.</text>
</comment>
<keyword evidence="2 4" id="KW-0378">Hydrolase</keyword>
<sequence length="432" mass="48674">MKRTKTILLSLLVSVVGYGQNKANKVFDMVVASDGSGNYTSVQAAINAAPANSTRPYLIFIKNGVYDELVDIPAEKTYIHLIGQDAKSTIIRHTMHCGGKDSQQFEYSVNNPQSENYKHHAVMDNWGSNFYMENITLENSWGTRQQAGPQALAIRTFADRMAFYNCRFLSFQDTWFTTTNDTDRHYIKDCYLEGAVDYIYGSGDVLAEETTFYNVRSGSIITAPCHTKARYGYAFLNCIVDGNQKAADGKLKLGRPWHNNPVNVWINTKMLIPVAPEGWTDMGTIPYLFAEYRSHDNQGKLINTGKRKTVYTYTDRNTGNKYSGSSQTTITASEAAKYNYQNMIMAADGWNPRSYMESLPAPEKLYYKKGVLHWKSVKGAKGYLVTNDKNEVVGIVKDNHLIITQKHSQLYTVSTINHYGHIGNKTEIHIGL</sequence>
<organism evidence="6 7">
    <name type="scientific">Xylanibacter ruminicola</name>
    <name type="common">Prevotella ruminicola</name>
    <dbReference type="NCBI Taxonomy" id="839"/>
    <lineage>
        <taxon>Bacteria</taxon>
        <taxon>Pseudomonadati</taxon>
        <taxon>Bacteroidota</taxon>
        <taxon>Bacteroidia</taxon>
        <taxon>Bacteroidales</taxon>
        <taxon>Prevotellaceae</taxon>
        <taxon>Xylanibacter</taxon>
    </lineage>
</organism>
<proteinExistence type="inferred from homology"/>
<dbReference type="OrthoDB" id="696979at2"/>
<evidence type="ECO:0000256" key="3">
    <source>
        <dbReference type="ARBA" id="ARBA00023085"/>
    </source>
</evidence>
<dbReference type="InterPro" id="IPR000070">
    <property type="entry name" value="Pectinesterase_cat"/>
</dbReference>
<accession>A0A1H3XMR5</accession>
<reference evidence="6 7" key="1">
    <citation type="submission" date="2016-10" db="EMBL/GenBank/DDBJ databases">
        <authorList>
            <person name="de Groot N.N."/>
        </authorList>
    </citation>
    <scope>NUCLEOTIDE SEQUENCE [LARGE SCALE GENOMIC DNA]</scope>
    <source>
        <strain evidence="6 7">D31d</strain>
    </source>
</reference>
<evidence type="ECO:0000313" key="6">
    <source>
        <dbReference type="EMBL" id="SDZ99904.1"/>
    </source>
</evidence>
<evidence type="ECO:0000256" key="4">
    <source>
        <dbReference type="RuleBase" id="RU000589"/>
    </source>
</evidence>
<name>A0A1H3XMR5_XYLRU</name>
<dbReference type="Proteomes" id="UP000182257">
    <property type="component" value="Unassembled WGS sequence"/>
</dbReference>
<dbReference type="Gene3D" id="2.160.20.10">
    <property type="entry name" value="Single-stranded right-handed beta-helix, Pectin lyase-like"/>
    <property type="match status" value="1"/>
</dbReference>
<dbReference type="InterPro" id="IPR011050">
    <property type="entry name" value="Pectin_lyase_fold/virulence"/>
</dbReference>
<dbReference type="InterPro" id="IPR012334">
    <property type="entry name" value="Pectin_lyas_fold"/>
</dbReference>
<feature type="domain" description="Pectinesterase catalytic" evidence="5">
    <location>
        <begin position="28"/>
        <end position="313"/>
    </location>
</feature>
<dbReference type="AlphaFoldDB" id="A0A1H3XMR5"/>
<evidence type="ECO:0000256" key="2">
    <source>
        <dbReference type="ARBA" id="ARBA00022801"/>
    </source>
</evidence>
<dbReference type="InterPro" id="IPR018040">
    <property type="entry name" value="Pectinesterase_Tyr_AS"/>
</dbReference>
<dbReference type="GO" id="GO:0030599">
    <property type="term" value="F:pectinesterase activity"/>
    <property type="evidence" value="ECO:0007669"/>
    <property type="project" value="UniProtKB-UniRule"/>
</dbReference>
<evidence type="ECO:0000259" key="5">
    <source>
        <dbReference type="Pfam" id="PF01095"/>
    </source>
</evidence>
<dbReference type="SUPFAM" id="SSF51126">
    <property type="entry name" value="Pectin lyase-like"/>
    <property type="match status" value="1"/>
</dbReference>
<comment type="catalytic activity">
    <reaction evidence="4">
        <text>[(1-&gt;4)-alpha-D-galacturonosyl methyl ester](n) + n H2O = [(1-&gt;4)-alpha-D-galacturonosyl](n) + n methanol + n H(+)</text>
        <dbReference type="Rhea" id="RHEA:22380"/>
        <dbReference type="Rhea" id="RHEA-COMP:14570"/>
        <dbReference type="Rhea" id="RHEA-COMP:14573"/>
        <dbReference type="ChEBI" id="CHEBI:15377"/>
        <dbReference type="ChEBI" id="CHEBI:15378"/>
        <dbReference type="ChEBI" id="CHEBI:17790"/>
        <dbReference type="ChEBI" id="CHEBI:140522"/>
        <dbReference type="ChEBI" id="CHEBI:140523"/>
        <dbReference type="EC" id="3.1.1.11"/>
    </reaction>
</comment>
<dbReference type="RefSeq" id="WP_074759886.1">
    <property type="nucleotide sequence ID" value="NZ_FNRF01000001.1"/>
</dbReference>
<gene>
    <name evidence="6" type="ORF">SAMN05216462_0255</name>
</gene>
<dbReference type="GO" id="GO:0009279">
    <property type="term" value="C:cell outer membrane"/>
    <property type="evidence" value="ECO:0007669"/>
    <property type="project" value="TreeGrafter"/>
</dbReference>
<dbReference type="UniPathway" id="UPA00545">
    <property type="reaction ID" value="UER00823"/>
</dbReference>
<keyword evidence="3 4" id="KW-0063">Aspartyl esterase</keyword>
<dbReference type="EC" id="3.1.1.11" evidence="4"/>
<dbReference type="PANTHER" id="PTHR31321:SF57">
    <property type="entry name" value="PECTINESTERASE 53-RELATED"/>
    <property type="match status" value="1"/>
</dbReference>
<dbReference type="PANTHER" id="PTHR31321">
    <property type="entry name" value="ACYL-COA THIOESTER HYDROLASE YBHC-RELATED"/>
    <property type="match status" value="1"/>
</dbReference>
<dbReference type="GO" id="GO:0045490">
    <property type="term" value="P:pectin catabolic process"/>
    <property type="evidence" value="ECO:0007669"/>
    <property type="project" value="UniProtKB-UniRule"/>
</dbReference>
<dbReference type="PROSITE" id="PS00800">
    <property type="entry name" value="PECTINESTERASE_1"/>
    <property type="match status" value="1"/>
</dbReference>